<dbReference type="InterPro" id="IPR002818">
    <property type="entry name" value="DJ-1/PfpI"/>
</dbReference>
<comment type="similarity">
    <text evidence="1">Belongs to the peptidase C56 family.</text>
</comment>
<evidence type="ECO:0000259" key="2">
    <source>
        <dbReference type="Pfam" id="PF01965"/>
    </source>
</evidence>
<accession>A0A0D6HL06</accession>
<dbReference type="KEGG" id="axx:ERS451415_02794"/>
<accession>A0A0M7C803</accession>
<sequence>MTQTLQDFNVAILVMDGFEEVELTDPRDALRAQGARTVIVSARHGDVQGMRHHDKGERVQVDLTFAQARAEADRFDAVLLPGGVVNADEIRLHPDARELVRALHEAGKPVAVICHGAWLLISAGLVKDRKMTSWPSLADDLRNAGAQWVDEEVVVDGRWISSRKPDDIPAFNRELLRVFALARP</sequence>
<dbReference type="PROSITE" id="PS51276">
    <property type="entry name" value="PEPTIDASE_C56_PFPI"/>
    <property type="match status" value="1"/>
</dbReference>
<name>A0A0D6HL06_ALCXX</name>
<keyword evidence="3" id="KW-0315">Glutamine amidotransferase</keyword>
<dbReference type="SUPFAM" id="SSF52317">
    <property type="entry name" value="Class I glutamine amidotransferase-like"/>
    <property type="match status" value="1"/>
</dbReference>
<dbReference type="GeneID" id="75276776"/>
<organism evidence="3 4">
    <name type="scientific">Alcaligenes xylosoxydans xylosoxydans</name>
    <name type="common">Achromobacter xylosoxidans</name>
    <dbReference type="NCBI Taxonomy" id="85698"/>
    <lineage>
        <taxon>Bacteria</taxon>
        <taxon>Pseudomonadati</taxon>
        <taxon>Pseudomonadota</taxon>
        <taxon>Betaproteobacteria</taxon>
        <taxon>Burkholderiales</taxon>
        <taxon>Alcaligenaceae</taxon>
        <taxon>Achromobacter</taxon>
    </lineage>
</organism>
<dbReference type="EMBL" id="JAPZVI010000003">
    <property type="protein sequence ID" value="MCZ8401059.1"/>
    <property type="molecule type" value="Genomic_DNA"/>
</dbReference>
<gene>
    <name evidence="3" type="ORF">O9570_06365</name>
</gene>
<dbReference type="AlphaFoldDB" id="A0A0D6HL06"/>
<evidence type="ECO:0000313" key="4">
    <source>
        <dbReference type="Proteomes" id="UP001141992"/>
    </source>
</evidence>
<comment type="caution">
    <text evidence="3">The sequence shown here is derived from an EMBL/GenBank/DDBJ whole genome shotgun (WGS) entry which is preliminary data.</text>
</comment>
<evidence type="ECO:0000256" key="1">
    <source>
        <dbReference type="ARBA" id="ARBA00008542"/>
    </source>
</evidence>
<dbReference type="eggNOG" id="COG0693">
    <property type="taxonomic scope" value="Bacteria"/>
</dbReference>
<dbReference type="Proteomes" id="UP001141992">
    <property type="component" value="Unassembled WGS sequence"/>
</dbReference>
<protein>
    <submittedName>
        <fullName evidence="3">Type 1 glutamine amidotransferase</fullName>
    </submittedName>
</protein>
<proteinExistence type="inferred from homology"/>
<dbReference type="InterPro" id="IPR006286">
    <property type="entry name" value="C56_PfpI-like"/>
</dbReference>
<reference evidence="3" key="1">
    <citation type="submission" date="2022-12" db="EMBL/GenBank/DDBJ databases">
        <authorList>
            <person name="Voronina O.L."/>
            <person name="Kunda M.S."/>
            <person name="Ryzhova N."/>
            <person name="Aksenova E.I."/>
        </authorList>
    </citation>
    <scope>NUCLEOTIDE SEQUENCE</scope>
    <source>
        <strain evidence="3">SCCH136:Ach223948</strain>
    </source>
</reference>
<dbReference type="Gene3D" id="3.40.50.880">
    <property type="match status" value="1"/>
</dbReference>
<dbReference type="PANTHER" id="PTHR42733">
    <property type="entry name" value="DJ-1 PROTEIN"/>
    <property type="match status" value="1"/>
</dbReference>
<feature type="domain" description="DJ-1/PfpI" evidence="2">
    <location>
        <begin position="10"/>
        <end position="177"/>
    </location>
</feature>
<dbReference type="PANTHER" id="PTHR42733:SF12">
    <property type="entry name" value="PROTEINASE"/>
    <property type="match status" value="1"/>
</dbReference>
<evidence type="ECO:0000313" key="3">
    <source>
        <dbReference type="EMBL" id="MCZ8401059.1"/>
    </source>
</evidence>
<dbReference type="CDD" id="cd03134">
    <property type="entry name" value="GATase1_PfpI_like"/>
    <property type="match status" value="1"/>
</dbReference>
<dbReference type="NCBIfam" id="TIGR01382">
    <property type="entry name" value="PfpI"/>
    <property type="match status" value="1"/>
</dbReference>
<dbReference type="RefSeq" id="WP_006386346.1">
    <property type="nucleotide sequence ID" value="NZ_CABIYZ010000006.1"/>
</dbReference>
<dbReference type="InterPro" id="IPR029062">
    <property type="entry name" value="Class_I_gatase-like"/>
</dbReference>
<dbReference type="Pfam" id="PF01965">
    <property type="entry name" value="DJ-1_PfpI"/>
    <property type="match status" value="1"/>
</dbReference>